<feature type="region of interest" description="Disordered" evidence="1">
    <location>
        <begin position="131"/>
        <end position="174"/>
    </location>
</feature>
<dbReference type="HOGENOM" id="CLU_1539576_0_0_1"/>
<dbReference type="VEuPathDB" id="FungiDB:HCDG_01099"/>
<organism evidence="2 3">
    <name type="scientific">Ajellomyces capsulatus (strain H143)</name>
    <name type="common">Darling's disease fungus</name>
    <name type="synonym">Histoplasma capsulatum</name>
    <dbReference type="NCBI Taxonomy" id="544712"/>
    <lineage>
        <taxon>Eukaryota</taxon>
        <taxon>Fungi</taxon>
        <taxon>Dikarya</taxon>
        <taxon>Ascomycota</taxon>
        <taxon>Pezizomycotina</taxon>
        <taxon>Eurotiomycetes</taxon>
        <taxon>Eurotiomycetidae</taxon>
        <taxon>Onygenales</taxon>
        <taxon>Ajellomycetaceae</taxon>
        <taxon>Histoplasma</taxon>
    </lineage>
</organism>
<gene>
    <name evidence="2" type="ORF">HCDG_01099</name>
</gene>
<feature type="region of interest" description="Disordered" evidence="1">
    <location>
        <begin position="48"/>
        <end position="80"/>
    </location>
</feature>
<evidence type="ECO:0000313" key="2">
    <source>
        <dbReference type="EMBL" id="EER45520.1"/>
    </source>
</evidence>
<evidence type="ECO:0000256" key="1">
    <source>
        <dbReference type="SAM" id="MobiDB-lite"/>
    </source>
</evidence>
<reference evidence="3" key="1">
    <citation type="submission" date="2009-05" db="EMBL/GenBank/DDBJ databases">
        <title>The genome sequence of Ajellomyces capsulatus strain H143.</title>
        <authorList>
            <person name="Champion M."/>
            <person name="Cuomo C.A."/>
            <person name="Ma L.-J."/>
            <person name="Henn M.R."/>
            <person name="Sil A."/>
            <person name="Goldman B."/>
            <person name="Young S.K."/>
            <person name="Kodira C.D."/>
            <person name="Zeng Q."/>
            <person name="Koehrsen M."/>
            <person name="Alvarado L."/>
            <person name="Berlin A.M."/>
            <person name="Borenstein D."/>
            <person name="Chen Z."/>
            <person name="Engels R."/>
            <person name="Freedman E."/>
            <person name="Gellesch M."/>
            <person name="Goldberg J."/>
            <person name="Griggs A."/>
            <person name="Gujja S."/>
            <person name="Heiman D.I."/>
            <person name="Hepburn T.A."/>
            <person name="Howarth C."/>
            <person name="Jen D."/>
            <person name="Larson L."/>
            <person name="Lewis B."/>
            <person name="Mehta T."/>
            <person name="Park D."/>
            <person name="Pearson M."/>
            <person name="Roberts A."/>
            <person name="Saif S."/>
            <person name="Shea T.D."/>
            <person name="Shenoy N."/>
            <person name="Sisk P."/>
            <person name="Stolte C."/>
            <person name="Sykes S."/>
            <person name="Walk T."/>
            <person name="White J."/>
            <person name="Yandava C."/>
            <person name="Klein B."/>
            <person name="McEwen J.G."/>
            <person name="Puccia R."/>
            <person name="Goldman G.H."/>
            <person name="Felipe M.S."/>
            <person name="Nino-Vega G."/>
            <person name="San-Blas G."/>
            <person name="Taylor J.W."/>
            <person name="Mendoza L."/>
            <person name="Galagan J.E."/>
            <person name="Nusbaum C."/>
            <person name="Birren B.W."/>
        </authorList>
    </citation>
    <scope>NUCLEOTIDE SEQUENCE [LARGE SCALE GENOMIC DNA]</scope>
    <source>
        <strain evidence="3">H143</strain>
    </source>
</reference>
<name>C6H317_AJECH</name>
<dbReference type="Proteomes" id="UP000002624">
    <property type="component" value="Unassembled WGS sequence"/>
</dbReference>
<dbReference type="AlphaFoldDB" id="C6H317"/>
<accession>C6H317</accession>
<proteinExistence type="predicted"/>
<sequence length="174" mass="18962">MTTTAQPFDVAIVGQDGDIARDIGTETERSHPPTMNQRRAIACLHVPSLPGRATSARDPSKRKPEWDGTTNEEEDVGNDDGAAMVAAINIGSKENESQSECRKCRVNEGGWQKHQDHHSMENFAPSVYFNGTAETNHQPQSHHDDESTIAGDQEAGISLSESISPEMIHPSQMA</sequence>
<dbReference type="EMBL" id="GG692419">
    <property type="protein sequence ID" value="EER45520.1"/>
    <property type="molecule type" value="Genomic_DNA"/>
</dbReference>
<protein>
    <submittedName>
        <fullName evidence="2">Uncharacterized protein</fullName>
    </submittedName>
</protein>
<evidence type="ECO:0000313" key="3">
    <source>
        <dbReference type="Proteomes" id="UP000002624"/>
    </source>
</evidence>